<name>A0ABM6TWG0_FUSMR</name>
<protein>
    <recommendedName>
        <fullName evidence="1">Putative tail fiber protein gp53-like C-terminal domain-containing protein</fullName>
    </recommendedName>
</protein>
<keyword evidence="3" id="KW-1185">Reference proteome</keyword>
<proteinExistence type="predicted"/>
<evidence type="ECO:0000259" key="1">
    <source>
        <dbReference type="Pfam" id="PF21882"/>
    </source>
</evidence>
<evidence type="ECO:0000313" key="3">
    <source>
        <dbReference type="Proteomes" id="UP000240258"/>
    </source>
</evidence>
<feature type="domain" description="Putative tail fiber protein gp53-like C-terminal" evidence="1">
    <location>
        <begin position="11"/>
        <end position="74"/>
    </location>
</feature>
<organism evidence="2 3">
    <name type="scientific">Fusobacterium mortiferum ATCC 9817</name>
    <dbReference type="NCBI Taxonomy" id="469616"/>
    <lineage>
        <taxon>Bacteria</taxon>
        <taxon>Fusobacteriati</taxon>
        <taxon>Fusobacteriota</taxon>
        <taxon>Fusobacteriia</taxon>
        <taxon>Fusobacteriales</taxon>
        <taxon>Fusobacteriaceae</taxon>
        <taxon>Fusobacterium</taxon>
    </lineage>
</organism>
<dbReference type="EMBL" id="CP028102">
    <property type="protein sequence ID" value="AVQ18919.1"/>
    <property type="molecule type" value="Genomic_DNA"/>
</dbReference>
<dbReference type="GeneID" id="62763335"/>
<dbReference type="InterPro" id="IPR054075">
    <property type="entry name" value="Gp53-like_C"/>
</dbReference>
<sequence length="74" mass="8377">MNSNYCYIGKLLLQWGKSGSSKVTFPVKFNTCFTIVTAGANPTISWTNEYFYFNDMNFGTSSKPRSIPWLAIGY</sequence>
<accession>A0ABM6TWG0</accession>
<dbReference type="Pfam" id="PF21882">
    <property type="entry name" value="Gp53-like_C"/>
    <property type="match status" value="1"/>
</dbReference>
<gene>
    <name evidence="2" type="ORF">C4N19_07345</name>
</gene>
<evidence type="ECO:0000313" key="2">
    <source>
        <dbReference type="EMBL" id="AVQ18919.1"/>
    </source>
</evidence>
<dbReference type="Proteomes" id="UP000240258">
    <property type="component" value="Chromosome"/>
</dbReference>
<reference evidence="3" key="1">
    <citation type="journal article" date="2018" name="MSphere">
        <title>Fusobacterium Genomics Using MinION and Illumina Sequencing Enables Genome Completion and Correction.</title>
        <authorList>
            <person name="Todd S.M."/>
            <person name="Settlage R.E."/>
            <person name="Lahmers K.K."/>
            <person name="Slade D.J."/>
        </authorList>
    </citation>
    <scope>NUCLEOTIDE SEQUENCE [LARGE SCALE GENOMIC DNA]</scope>
    <source>
        <strain evidence="3">ATCC 9817</strain>
    </source>
</reference>
<dbReference type="Gene3D" id="2.60.40.3940">
    <property type="match status" value="1"/>
</dbReference>
<dbReference type="RefSeq" id="WP_040493610.1">
    <property type="nucleotide sequence ID" value="NZ_CP028102.1"/>
</dbReference>